<keyword evidence="1" id="KW-0548">Nucleotidyltransferase</keyword>
<accession>A0ABV6HYF6</accession>
<keyword evidence="2" id="KW-1185">Reference proteome</keyword>
<dbReference type="SUPFAM" id="SSF102220">
    <property type="entry name" value="DNA polymerase III psi subunit"/>
    <property type="match status" value="1"/>
</dbReference>
<dbReference type="InterPro" id="IPR004615">
    <property type="entry name" value="DNA_pol_III_psi"/>
</dbReference>
<keyword evidence="1" id="KW-0808">Transferase</keyword>
<evidence type="ECO:0000313" key="2">
    <source>
        <dbReference type="Proteomes" id="UP001589769"/>
    </source>
</evidence>
<dbReference type="Gene3D" id="3.40.50.10220">
    <property type="entry name" value="DNA polymerase III, psi subunit"/>
    <property type="match status" value="1"/>
</dbReference>
<dbReference type="InterPro" id="IPR036654">
    <property type="entry name" value="DNA_pol_III_psi_sf"/>
</dbReference>
<comment type="caution">
    <text evidence="1">The sequence shown here is derived from an EMBL/GenBank/DDBJ whole genome shotgun (WGS) entry which is preliminary data.</text>
</comment>
<gene>
    <name evidence="1" type="ORF">ACFFHT_06380</name>
</gene>
<dbReference type="RefSeq" id="WP_382374555.1">
    <property type="nucleotide sequence ID" value="NZ_JBHLWA010000030.1"/>
</dbReference>
<dbReference type="Pfam" id="PF03603">
    <property type="entry name" value="DNA_III_psi"/>
    <property type="match status" value="1"/>
</dbReference>
<sequence length="140" mass="16407">MNRRELLLQEMSIPLWELKHPKALQGVGNIQIPQHTYTVVLTNDPQLTQHILLQDLIRAITGSTNKFIQLTTDKLVRLESQHPLFIFYTEDCQTAFMHSPFAQLPHQAILLPQNLQLTLEQKRHIWQKIQQYLIKQHGTL</sequence>
<reference evidence="1 2" key="1">
    <citation type="submission" date="2024-09" db="EMBL/GenBank/DDBJ databases">
        <authorList>
            <person name="Sun Q."/>
            <person name="Mori K."/>
        </authorList>
    </citation>
    <scope>NUCLEOTIDE SEQUENCE [LARGE SCALE GENOMIC DNA]</scope>
    <source>
        <strain evidence="1 2">CCM 7538</strain>
    </source>
</reference>
<evidence type="ECO:0000313" key="1">
    <source>
        <dbReference type="EMBL" id="MFC0323185.1"/>
    </source>
</evidence>
<dbReference type="Proteomes" id="UP001589769">
    <property type="component" value="Unassembled WGS sequence"/>
</dbReference>
<organism evidence="1 2">
    <name type="scientific">Gallibacterium melopsittaci</name>
    <dbReference type="NCBI Taxonomy" id="516063"/>
    <lineage>
        <taxon>Bacteria</taxon>
        <taxon>Pseudomonadati</taxon>
        <taxon>Pseudomonadota</taxon>
        <taxon>Gammaproteobacteria</taxon>
        <taxon>Pasteurellales</taxon>
        <taxon>Pasteurellaceae</taxon>
        <taxon>Gallibacterium</taxon>
    </lineage>
</organism>
<dbReference type="EMBL" id="JBHLWA010000030">
    <property type="protein sequence ID" value="MFC0323185.1"/>
    <property type="molecule type" value="Genomic_DNA"/>
</dbReference>
<name>A0ABV6HYF6_9PAST</name>
<dbReference type="GO" id="GO:0003887">
    <property type="term" value="F:DNA-directed DNA polymerase activity"/>
    <property type="evidence" value="ECO:0007669"/>
    <property type="project" value="UniProtKB-EC"/>
</dbReference>
<dbReference type="EC" id="2.7.7.7" evidence="1"/>
<proteinExistence type="predicted"/>
<protein>
    <submittedName>
        <fullName evidence="1">DNA polymerase III subunit psi</fullName>
        <ecNumber evidence="1">2.7.7.7</ecNumber>
    </submittedName>
</protein>